<dbReference type="Pfam" id="PF12796">
    <property type="entry name" value="Ank_2"/>
    <property type="match status" value="1"/>
</dbReference>
<reference evidence="5 6" key="1">
    <citation type="journal article" date="2022" name="Allergy">
        <title>Genome assembly and annotation of Periplaneta americana reveal a comprehensive cockroach allergen profile.</title>
        <authorList>
            <person name="Wang L."/>
            <person name="Xiong Q."/>
            <person name="Saelim N."/>
            <person name="Wang L."/>
            <person name="Nong W."/>
            <person name="Wan A.T."/>
            <person name="Shi M."/>
            <person name="Liu X."/>
            <person name="Cao Q."/>
            <person name="Hui J.H.L."/>
            <person name="Sookrung N."/>
            <person name="Leung T.F."/>
            <person name="Tungtrongchitr A."/>
            <person name="Tsui S.K.W."/>
        </authorList>
    </citation>
    <scope>NUCLEOTIDE SEQUENCE [LARGE SCALE GENOMIC DNA]</scope>
    <source>
        <strain evidence="5">PWHHKU_190912</strain>
    </source>
</reference>
<gene>
    <name evidence="5" type="ORF">ANN_23527</name>
</gene>
<proteinExistence type="predicted"/>
<keyword evidence="1" id="KW-0677">Repeat</keyword>
<dbReference type="SUPFAM" id="SSF48403">
    <property type="entry name" value="Ankyrin repeat"/>
    <property type="match status" value="1"/>
</dbReference>
<evidence type="ECO:0000313" key="5">
    <source>
        <dbReference type="EMBL" id="KAJ4434955.1"/>
    </source>
</evidence>
<evidence type="ECO:0000256" key="4">
    <source>
        <dbReference type="SAM" id="MobiDB-lite"/>
    </source>
</evidence>
<dbReference type="InterPro" id="IPR036770">
    <property type="entry name" value="Ankyrin_rpt-contain_sf"/>
</dbReference>
<dbReference type="Proteomes" id="UP001148838">
    <property type="component" value="Unassembled WGS sequence"/>
</dbReference>
<dbReference type="PANTHER" id="PTHR24198">
    <property type="entry name" value="ANKYRIN REPEAT AND PROTEIN KINASE DOMAIN-CONTAINING PROTEIN"/>
    <property type="match status" value="1"/>
</dbReference>
<feature type="repeat" description="ANK" evidence="3">
    <location>
        <begin position="159"/>
        <end position="191"/>
    </location>
</feature>
<dbReference type="PROSITE" id="PS50088">
    <property type="entry name" value="ANK_REPEAT"/>
    <property type="match status" value="3"/>
</dbReference>
<dbReference type="EMBL" id="JAJSOF020000025">
    <property type="protein sequence ID" value="KAJ4434955.1"/>
    <property type="molecule type" value="Genomic_DNA"/>
</dbReference>
<sequence length="278" mass="30780">MKMDFELHKQDTSRGKGMDGFNHNNNNSNADDEDEDDDEEEEDEDDEDDDEEEDEDEEGCSILDIKPSDLQMNHNSSQSLHDMTRIRWPPGSWQDGTRRSAFQPYRPTMVLTNLQRGNIPTETAAPEQTDVSFHHRAGQGEITDLDIEQEQDVDVKDSNGLSALMWASAYGQLPTVQLLLQHKANVDLQGPEGETPLLLAAAGGHHEVVRLLLSEGAAVNHSDEVGNTALMYAAHGDHPHCTNELLLRGADITMVNLNDDTAFGIAVKRGSKLGRSKI</sequence>
<dbReference type="SMART" id="SM00248">
    <property type="entry name" value="ANK"/>
    <property type="match status" value="3"/>
</dbReference>
<evidence type="ECO:0000256" key="2">
    <source>
        <dbReference type="ARBA" id="ARBA00023043"/>
    </source>
</evidence>
<keyword evidence="6" id="KW-1185">Reference proteome</keyword>
<keyword evidence="2 3" id="KW-0040">ANK repeat</keyword>
<feature type="compositionally biased region" description="Acidic residues" evidence="4">
    <location>
        <begin position="30"/>
        <end position="59"/>
    </location>
</feature>
<protein>
    <submittedName>
        <fullName evidence="5">Uncharacterized protein</fullName>
    </submittedName>
</protein>
<evidence type="ECO:0000256" key="3">
    <source>
        <dbReference type="PROSITE-ProRule" id="PRU00023"/>
    </source>
</evidence>
<accession>A0ABQ8SNE7</accession>
<feature type="repeat" description="ANK" evidence="3">
    <location>
        <begin position="192"/>
        <end position="224"/>
    </location>
</feature>
<dbReference type="InterPro" id="IPR002110">
    <property type="entry name" value="Ankyrin_rpt"/>
</dbReference>
<dbReference type="PANTHER" id="PTHR24198:SF165">
    <property type="entry name" value="ANKYRIN REPEAT-CONTAINING PROTEIN-RELATED"/>
    <property type="match status" value="1"/>
</dbReference>
<dbReference type="PROSITE" id="PS50297">
    <property type="entry name" value="ANK_REP_REGION"/>
    <property type="match status" value="2"/>
</dbReference>
<feature type="compositionally biased region" description="Polar residues" evidence="4">
    <location>
        <begin position="70"/>
        <end position="81"/>
    </location>
</feature>
<feature type="repeat" description="ANK" evidence="3">
    <location>
        <begin position="225"/>
        <end position="257"/>
    </location>
</feature>
<dbReference type="Gene3D" id="1.25.40.20">
    <property type="entry name" value="Ankyrin repeat-containing domain"/>
    <property type="match status" value="2"/>
</dbReference>
<organism evidence="5 6">
    <name type="scientific">Periplaneta americana</name>
    <name type="common">American cockroach</name>
    <name type="synonym">Blatta americana</name>
    <dbReference type="NCBI Taxonomy" id="6978"/>
    <lineage>
        <taxon>Eukaryota</taxon>
        <taxon>Metazoa</taxon>
        <taxon>Ecdysozoa</taxon>
        <taxon>Arthropoda</taxon>
        <taxon>Hexapoda</taxon>
        <taxon>Insecta</taxon>
        <taxon>Pterygota</taxon>
        <taxon>Neoptera</taxon>
        <taxon>Polyneoptera</taxon>
        <taxon>Dictyoptera</taxon>
        <taxon>Blattodea</taxon>
        <taxon>Blattoidea</taxon>
        <taxon>Blattidae</taxon>
        <taxon>Blattinae</taxon>
        <taxon>Periplaneta</taxon>
    </lineage>
</organism>
<feature type="compositionally biased region" description="Basic and acidic residues" evidence="4">
    <location>
        <begin position="1"/>
        <end position="17"/>
    </location>
</feature>
<comment type="caution">
    <text evidence="5">The sequence shown here is derived from an EMBL/GenBank/DDBJ whole genome shotgun (WGS) entry which is preliminary data.</text>
</comment>
<evidence type="ECO:0000313" key="6">
    <source>
        <dbReference type="Proteomes" id="UP001148838"/>
    </source>
</evidence>
<feature type="region of interest" description="Disordered" evidence="4">
    <location>
        <begin position="1"/>
        <end position="82"/>
    </location>
</feature>
<evidence type="ECO:0000256" key="1">
    <source>
        <dbReference type="ARBA" id="ARBA00022737"/>
    </source>
</evidence>
<name>A0ABQ8SNE7_PERAM</name>